<reference evidence="1 2" key="1">
    <citation type="submission" date="2016-08" db="EMBL/GenBank/DDBJ databases">
        <authorList>
            <consortium name="Lentinula edodes genome sequencing consortium"/>
            <person name="Sakamoto Y."/>
            <person name="Nakade K."/>
            <person name="Sato S."/>
            <person name="Yoshida Y."/>
            <person name="Miyazaki K."/>
            <person name="Natsume S."/>
            <person name="Konno N."/>
        </authorList>
    </citation>
    <scope>NUCLEOTIDE SEQUENCE [LARGE SCALE GENOMIC DNA]</scope>
    <source>
        <strain evidence="1 2">NBRC 111202</strain>
    </source>
</reference>
<reference evidence="1 2" key="2">
    <citation type="submission" date="2017-02" db="EMBL/GenBank/DDBJ databases">
        <title>A genome survey and senescence transcriptome analysis in Lentinula edodes.</title>
        <authorList>
            <person name="Sakamoto Y."/>
            <person name="Nakade K."/>
            <person name="Sato S."/>
            <person name="Yoshida Y."/>
            <person name="Miyazaki K."/>
            <person name="Natsume S."/>
            <person name="Konno N."/>
        </authorList>
    </citation>
    <scope>NUCLEOTIDE SEQUENCE [LARGE SCALE GENOMIC DNA]</scope>
    <source>
        <strain evidence="1 2">NBRC 111202</strain>
    </source>
</reference>
<dbReference type="AlphaFoldDB" id="A0A1Q3E0M6"/>
<sequence length="120" mass="13883">MASDDKLKFSAIFLSLKNLCANTSIRNQDRKATDAMNLIGYNEKTRQWEIWDKRLDKAPVLELDIEQWPLTPALSGNFRSRPCLQAIIISPPSITYSFSRHIPPRDFIRAQFSLVTLRIF</sequence>
<evidence type="ECO:0000313" key="2">
    <source>
        <dbReference type="Proteomes" id="UP000188533"/>
    </source>
</evidence>
<dbReference type="Proteomes" id="UP000188533">
    <property type="component" value="Unassembled WGS sequence"/>
</dbReference>
<gene>
    <name evidence="1" type="ORF">LENED_002358</name>
</gene>
<dbReference type="EMBL" id="BDGU01000042">
    <property type="protein sequence ID" value="GAW00808.1"/>
    <property type="molecule type" value="Genomic_DNA"/>
</dbReference>
<comment type="caution">
    <text evidence="1">The sequence shown here is derived from an EMBL/GenBank/DDBJ whole genome shotgun (WGS) entry which is preliminary data.</text>
</comment>
<accession>A0A1Q3E0M6</accession>
<organism evidence="1 2">
    <name type="scientific">Lentinula edodes</name>
    <name type="common">Shiitake mushroom</name>
    <name type="synonym">Lentinus edodes</name>
    <dbReference type="NCBI Taxonomy" id="5353"/>
    <lineage>
        <taxon>Eukaryota</taxon>
        <taxon>Fungi</taxon>
        <taxon>Dikarya</taxon>
        <taxon>Basidiomycota</taxon>
        <taxon>Agaricomycotina</taxon>
        <taxon>Agaricomycetes</taxon>
        <taxon>Agaricomycetidae</taxon>
        <taxon>Agaricales</taxon>
        <taxon>Marasmiineae</taxon>
        <taxon>Omphalotaceae</taxon>
        <taxon>Lentinula</taxon>
    </lineage>
</organism>
<proteinExistence type="predicted"/>
<evidence type="ECO:0000313" key="1">
    <source>
        <dbReference type="EMBL" id="GAW00808.1"/>
    </source>
</evidence>
<keyword evidence="2" id="KW-1185">Reference proteome</keyword>
<protein>
    <submittedName>
        <fullName evidence="1">Uncharacterized protein</fullName>
    </submittedName>
</protein>
<name>A0A1Q3E0M6_LENED</name>